<feature type="region of interest" description="Disordered" evidence="5">
    <location>
        <begin position="1"/>
        <end position="35"/>
    </location>
</feature>
<dbReference type="PANTHER" id="PTHR22950">
    <property type="entry name" value="AMINO ACID TRANSPORTER"/>
    <property type="match status" value="1"/>
</dbReference>
<protein>
    <recommendedName>
        <fullName evidence="7">Amino acid transporter transmembrane domain-containing protein</fullName>
    </recommendedName>
</protein>
<organism evidence="8 9">
    <name type="scientific">Parthenolecanium corni</name>
    <dbReference type="NCBI Taxonomy" id="536013"/>
    <lineage>
        <taxon>Eukaryota</taxon>
        <taxon>Metazoa</taxon>
        <taxon>Ecdysozoa</taxon>
        <taxon>Arthropoda</taxon>
        <taxon>Hexapoda</taxon>
        <taxon>Insecta</taxon>
        <taxon>Pterygota</taxon>
        <taxon>Neoptera</taxon>
        <taxon>Paraneoptera</taxon>
        <taxon>Hemiptera</taxon>
        <taxon>Sternorrhyncha</taxon>
        <taxon>Coccoidea</taxon>
        <taxon>Coccidae</taxon>
        <taxon>Parthenolecanium</taxon>
    </lineage>
</organism>
<feature type="transmembrane region" description="Helical" evidence="6">
    <location>
        <begin position="280"/>
        <end position="300"/>
    </location>
</feature>
<keyword evidence="9" id="KW-1185">Reference proteome</keyword>
<feature type="transmembrane region" description="Helical" evidence="6">
    <location>
        <begin position="205"/>
        <end position="226"/>
    </location>
</feature>
<feature type="compositionally biased region" description="Basic and acidic residues" evidence="5">
    <location>
        <begin position="1"/>
        <end position="19"/>
    </location>
</feature>
<evidence type="ECO:0000313" key="9">
    <source>
        <dbReference type="Proteomes" id="UP001367676"/>
    </source>
</evidence>
<dbReference type="EMBL" id="JBBCAQ010000036">
    <property type="protein sequence ID" value="KAK7576716.1"/>
    <property type="molecule type" value="Genomic_DNA"/>
</dbReference>
<feature type="domain" description="Amino acid transporter transmembrane" evidence="7">
    <location>
        <begin position="47"/>
        <end position="445"/>
    </location>
</feature>
<evidence type="ECO:0000256" key="6">
    <source>
        <dbReference type="SAM" id="Phobius"/>
    </source>
</evidence>
<keyword evidence="3 6" id="KW-1133">Transmembrane helix</keyword>
<feature type="transmembrane region" description="Helical" evidence="6">
    <location>
        <begin position="75"/>
        <end position="93"/>
    </location>
</feature>
<feature type="transmembrane region" description="Helical" evidence="6">
    <location>
        <begin position="176"/>
        <end position="193"/>
    </location>
</feature>
<dbReference type="InterPro" id="IPR013057">
    <property type="entry name" value="AA_transpt_TM"/>
</dbReference>
<feature type="transmembrane region" description="Helical" evidence="6">
    <location>
        <begin position="385"/>
        <end position="411"/>
    </location>
</feature>
<sequence length="454" mass="50742">MIERRASILSDKGKTEKPKPCPISTPTLSKKSDQSFDPYDYGKEDGIGLLGASVHLMRSTIGSGILMMPYAMKNLGCLTGTILIIFVGLLYYHNLHILVSTEYHLCKLFKVKRLSLVGVTKKSFQLAPYPINKFGSLVIFLIYLYLSIPTAPATYLIVISSNIRLMANFFDVELDNTWVITAIIVPFTLFCQMRRILKILVPFSSISNIFTFVMAGVLIACSIIYRKADVSANVIGDLYFIPKGFAMFILSVRCTGIILPVKNSMKNPKRFSGLTGSINVAGLSIIFIYYSFALICYLNYGEEVHENILTNLPSKNYVSFVTYLLYTSALAVTYILAFFICFDCFWSSQLESYLKDGLFKTILESTVRTAINVVAYFLAVYVPQISLIAAMAGTLGIIIEIALPAFLQMLVQLREKQKSCITILKDLFIIAISGVLFCMSTARCIRDVIKLYSD</sequence>
<evidence type="ECO:0000256" key="3">
    <source>
        <dbReference type="ARBA" id="ARBA00022989"/>
    </source>
</evidence>
<feature type="transmembrane region" description="Helical" evidence="6">
    <location>
        <begin position="423"/>
        <end position="442"/>
    </location>
</feature>
<dbReference type="GO" id="GO:0016020">
    <property type="term" value="C:membrane"/>
    <property type="evidence" value="ECO:0007669"/>
    <property type="project" value="UniProtKB-SubCell"/>
</dbReference>
<dbReference type="Pfam" id="PF01490">
    <property type="entry name" value="Aa_trans"/>
    <property type="match status" value="1"/>
</dbReference>
<name>A0AAN9T9Y4_9HEMI</name>
<accession>A0AAN9T9Y4</accession>
<comment type="subcellular location">
    <subcellularLocation>
        <location evidence="1">Membrane</location>
        <topology evidence="1">Multi-pass membrane protein</topology>
    </subcellularLocation>
</comment>
<evidence type="ECO:0000256" key="1">
    <source>
        <dbReference type="ARBA" id="ARBA00004141"/>
    </source>
</evidence>
<reference evidence="8 9" key="1">
    <citation type="submission" date="2024-03" db="EMBL/GenBank/DDBJ databases">
        <title>Adaptation during the transition from Ophiocordyceps entomopathogen to insect associate is accompanied by gene loss and intensified selection.</title>
        <authorList>
            <person name="Ward C.M."/>
            <person name="Onetto C.A."/>
            <person name="Borneman A.R."/>
        </authorList>
    </citation>
    <scope>NUCLEOTIDE SEQUENCE [LARGE SCALE GENOMIC DNA]</scope>
    <source>
        <strain evidence="8">AWRI1</strain>
        <tissue evidence="8">Single Adult Female</tissue>
    </source>
</reference>
<dbReference type="AlphaFoldDB" id="A0AAN9T9Y4"/>
<evidence type="ECO:0000259" key="7">
    <source>
        <dbReference type="Pfam" id="PF01490"/>
    </source>
</evidence>
<gene>
    <name evidence="8" type="ORF">V9T40_013002</name>
</gene>
<evidence type="ECO:0000256" key="5">
    <source>
        <dbReference type="SAM" id="MobiDB-lite"/>
    </source>
</evidence>
<dbReference type="Proteomes" id="UP001367676">
    <property type="component" value="Unassembled WGS sequence"/>
</dbReference>
<feature type="transmembrane region" description="Helical" evidence="6">
    <location>
        <begin position="238"/>
        <end position="259"/>
    </location>
</feature>
<dbReference type="GO" id="GO:0015179">
    <property type="term" value="F:L-amino acid transmembrane transporter activity"/>
    <property type="evidence" value="ECO:0007669"/>
    <property type="project" value="TreeGrafter"/>
</dbReference>
<evidence type="ECO:0000313" key="8">
    <source>
        <dbReference type="EMBL" id="KAK7576716.1"/>
    </source>
</evidence>
<proteinExistence type="predicted"/>
<keyword evidence="2 6" id="KW-0812">Transmembrane</keyword>
<evidence type="ECO:0000256" key="2">
    <source>
        <dbReference type="ARBA" id="ARBA00022692"/>
    </source>
</evidence>
<feature type="transmembrane region" description="Helical" evidence="6">
    <location>
        <begin position="320"/>
        <end position="346"/>
    </location>
</feature>
<comment type="caution">
    <text evidence="8">The sequence shown here is derived from an EMBL/GenBank/DDBJ whole genome shotgun (WGS) entry which is preliminary data.</text>
</comment>
<keyword evidence="4 6" id="KW-0472">Membrane</keyword>
<evidence type="ECO:0000256" key="4">
    <source>
        <dbReference type="ARBA" id="ARBA00023136"/>
    </source>
</evidence>